<dbReference type="Gene3D" id="3.30.300.30">
    <property type="match status" value="1"/>
</dbReference>
<dbReference type="InterPro" id="IPR000873">
    <property type="entry name" value="AMP-dep_synth/lig_dom"/>
</dbReference>
<dbReference type="RefSeq" id="WP_099392406.1">
    <property type="nucleotide sequence ID" value="NZ_PDYF01000028.1"/>
</dbReference>
<dbReference type="InterPro" id="IPR042099">
    <property type="entry name" value="ANL_N_sf"/>
</dbReference>
<dbReference type="InterPro" id="IPR057737">
    <property type="entry name" value="Condensation_MtbB-like"/>
</dbReference>
<evidence type="ECO:0000256" key="6">
    <source>
        <dbReference type="ARBA" id="ARBA00023194"/>
    </source>
</evidence>
<dbReference type="SUPFAM" id="SSF56801">
    <property type="entry name" value="Acetyl-CoA synthetase-like"/>
    <property type="match status" value="1"/>
</dbReference>
<keyword evidence="4" id="KW-0597">Phosphoprotein</keyword>
<dbReference type="InterPro" id="IPR045851">
    <property type="entry name" value="AMP-bd_C_sf"/>
</dbReference>
<dbReference type="GO" id="GO:0044550">
    <property type="term" value="P:secondary metabolite biosynthetic process"/>
    <property type="evidence" value="ECO:0007669"/>
    <property type="project" value="TreeGrafter"/>
</dbReference>
<sequence length="1128" mass="127325">MSKDVKNEAIEFIRQELAKQLSGASFSDSDNLVQFGLSSIMVMQISSRLRKYGLRIPFAKLFATPNVDAWIKLIESAEVKPKKRDKNEESVEADNSPFRLTDVQYAYLAGRDEERTLGKVSCHAYMEFDGQDIDAARLEDAWNMVQNKHPMLRAKISEDGMQQFMEAPYSKEITVVDCTKASDDEIEKQINSLRESRSHRKLKVALGQVAGLALIKLPDGKSKMILDVDLLVADVASIGIILDDLAVAYESGKLTPLGSYNFKNYLADQANIDNQKRQEDIEFWKGKVDNMSECTPNLHLKVEPEKLETQKFERKQKDIQADCWRKIKSIAAKYEITPSMVLLTAYCLVIERWCNQESFFVNLPLFDRKMEDENVEKMVADFTNLLLVDYHRKAGETFLDTSIRIKKTFLENMSHDSCSGVEVQRMVQKKNGNMNIVAPVVFACNIDASIETANSRRVFSDMSYMISQTPQVWLDFQMYERDGMLQICWDSVVGLFEESMLEDMQQALVNLLTKLTDESQWKEVHDLLPEYQLGFYEKEIENVKAYLAKDKSLITDVMSACLDTPDSIALIDAIDDKKVTYRGLLENASMVANYLKENGVKPRDYVGVRIPRSLEQIYCCMGVLMAGACYVPIGAAQPKERIKQLSSQIDLAFVIEDYSQVNSRENSLDAYINSGEDSAYIIMTSGSTGVPKCVEISHKSAMNTIDEVTRLANVDSNSVALAVASFDFDLSVYDMFGILGAGGTLVVLDEENAKNPERWAQAIDNYGVNLWNSTPMAFDMCVTYFESLGEPLSVDTALLSGDWIPLDLTSRFRKLNSDGKVIAMGGATEAAIWSNYLLVPDTIPDEWKSIPYGRPLAGQTYRVVDELGRICPFYVAGELWIGGHGVAKGYKGDENLTNQKFIEDEISWYRTGDQGLIWDDETIEFLGRKDHQVKIKGYRIEIGEVESGINRIDYIKNAVVCIIDETKRKRLAAAVVIDENQLPKSDFDEEKLVADIENYIPNYMVPEIFKLMDSIPVTANGKPDRKAIKQLIEDELVGESFVAPQGEIEKAIYKVWSEVLEIKEISREDNYFSIGGDSLKAVSIVSKLKKEVDPSIKWTTNMLYKSPTIKALGQIVEANMEEMEEDVI</sequence>
<dbReference type="FunFam" id="3.30.559.10:FF:000023">
    <property type="entry name" value="Non-ribosomal peptide synthetase"/>
    <property type="match status" value="1"/>
</dbReference>
<feature type="domain" description="Carrier" evidence="7">
    <location>
        <begin position="1043"/>
        <end position="1120"/>
    </location>
</feature>
<dbReference type="InterPro" id="IPR009081">
    <property type="entry name" value="PP-bd_ACP"/>
</dbReference>
<proteinExistence type="predicted"/>
<dbReference type="InterPro" id="IPR025110">
    <property type="entry name" value="AMP-bd_C"/>
</dbReference>
<dbReference type="Gene3D" id="1.10.1200.10">
    <property type="entry name" value="ACP-like"/>
    <property type="match status" value="2"/>
</dbReference>
<reference evidence="8 9" key="1">
    <citation type="submission" date="2017-10" db="EMBL/GenBank/DDBJ databases">
        <title>Resolving the taxonomy of Roseburia spp., Eubacterium rectale and Agathobacter spp. through phylogenomic analysis.</title>
        <authorList>
            <person name="Sheridan P.O."/>
            <person name="Walker A.W."/>
            <person name="Duncan S.H."/>
            <person name="Scott K.P."/>
            <person name="Toole P.W.O."/>
            <person name="Luis P."/>
            <person name="Flint H.J."/>
        </authorList>
    </citation>
    <scope>NUCLEOTIDE SEQUENCE [LARGE SCALE GENOMIC DNA]</scope>
    <source>
        <strain evidence="8 9">JK626</strain>
    </source>
</reference>
<dbReference type="GO" id="GO:0031177">
    <property type="term" value="F:phosphopantetheine binding"/>
    <property type="evidence" value="ECO:0007669"/>
    <property type="project" value="TreeGrafter"/>
</dbReference>
<dbReference type="AlphaFoldDB" id="A0A2G3DTV6"/>
<dbReference type="PANTHER" id="PTHR45527:SF10">
    <property type="entry name" value="PYOCHELIN SYNTHASE PCHF"/>
    <property type="match status" value="1"/>
</dbReference>
<dbReference type="InterPro" id="IPR036736">
    <property type="entry name" value="ACP-like_sf"/>
</dbReference>
<feature type="domain" description="Carrier" evidence="7">
    <location>
        <begin position="4"/>
        <end position="78"/>
    </location>
</feature>
<accession>A0A2G3DTV6</accession>
<evidence type="ECO:0000256" key="4">
    <source>
        <dbReference type="ARBA" id="ARBA00022553"/>
    </source>
</evidence>
<dbReference type="InterPro" id="IPR023213">
    <property type="entry name" value="CAT-like_dom_sf"/>
</dbReference>
<dbReference type="SUPFAM" id="SSF52777">
    <property type="entry name" value="CoA-dependent acyltransferases"/>
    <property type="match status" value="2"/>
</dbReference>
<dbReference type="InterPro" id="IPR020845">
    <property type="entry name" value="AMP-binding_CS"/>
</dbReference>
<gene>
    <name evidence="8" type="ORF">CSX01_10830</name>
</gene>
<comment type="pathway">
    <text evidence="2">Siderophore biosynthesis.</text>
</comment>
<dbReference type="Gene3D" id="3.30.559.10">
    <property type="entry name" value="Chloramphenicol acetyltransferase-like domain"/>
    <property type="match status" value="1"/>
</dbReference>
<name>A0A2G3DTV6_9FIRM</name>
<dbReference type="Gene3D" id="3.40.50.12780">
    <property type="entry name" value="N-terminal domain of ligase-like"/>
    <property type="match status" value="1"/>
</dbReference>
<organism evidence="8 9">
    <name type="scientific">Pseudobutyrivibrio ruminis</name>
    <dbReference type="NCBI Taxonomy" id="46206"/>
    <lineage>
        <taxon>Bacteria</taxon>
        <taxon>Bacillati</taxon>
        <taxon>Bacillota</taxon>
        <taxon>Clostridia</taxon>
        <taxon>Lachnospirales</taxon>
        <taxon>Lachnospiraceae</taxon>
        <taxon>Pseudobutyrivibrio</taxon>
    </lineage>
</organism>
<dbReference type="Proteomes" id="UP000225889">
    <property type="component" value="Unassembled WGS sequence"/>
</dbReference>
<protein>
    <submittedName>
        <fullName evidence="8">Non-ribosomal peptide synthetase</fullName>
    </submittedName>
</protein>
<dbReference type="NCBIfam" id="TIGR01733">
    <property type="entry name" value="AA-adenyl-dom"/>
    <property type="match status" value="1"/>
</dbReference>
<dbReference type="Pfam" id="PF13193">
    <property type="entry name" value="AMP-binding_C"/>
    <property type="match status" value="1"/>
</dbReference>
<evidence type="ECO:0000313" key="9">
    <source>
        <dbReference type="Proteomes" id="UP000225889"/>
    </source>
</evidence>
<dbReference type="GO" id="GO:0003824">
    <property type="term" value="F:catalytic activity"/>
    <property type="evidence" value="ECO:0007669"/>
    <property type="project" value="InterPro"/>
</dbReference>
<dbReference type="EMBL" id="PDYF01000028">
    <property type="protein sequence ID" value="PHU34305.1"/>
    <property type="molecule type" value="Genomic_DNA"/>
</dbReference>
<dbReference type="PROSITE" id="PS00012">
    <property type="entry name" value="PHOSPHOPANTETHEINE"/>
    <property type="match status" value="1"/>
</dbReference>
<dbReference type="Pfam" id="PF00501">
    <property type="entry name" value="AMP-binding"/>
    <property type="match status" value="1"/>
</dbReference>
<keyword evidence="3" id="KW-0596">Phosphopantetheine</keyword>
<dbReference type="Pfam" id="PF00668">
    <property type="entry name" value="Condensation"/>
    <property type="match status" value="1"/>
</dbReference>
<comment type="caution">
    <text evidence="8">The sequence shown here is derived from an EMBL/GenBank/DDBJ whole genome shotgun (WGS) entry which is preliminary data.</text>
</comment>
<dbReference type="SUPFAM" id="SSF47336">
    <property type="entry name" value="ACP-like"/>
    <property type="match status" value="2"/>
</dbReference>
<evidence type="ECO:0000256" key="2">
    <source>
        <dbReference type="ARBA" id="ARBA00004924"/>
    </source>
</evidence>
<keyword evidence="6" id="KW-0045">Antibiotic biosynthesis</keyword>
<dbReference type="GO" id="GO:0043041">
    <property type="term" value="P:amino acid activation for nonribosomal peptide biosynthetic process"/>
    <property type="evidence" value="ECO:0007669"/>
    <property type="project" value="TreeGrafter"/>
</dbReference>
<dbReference type="Gene3D" id="3.30.559.30">
    <property type="entry name" value="Nonribosomal peptide synthetase, condensation domain"/>
    <property type="match status" value="1"/>
</dbReference>
<dbReference type="PANTHER" id="PTHR45527">
    <property type="entry name" value="NONRIBOSOMAL PEPTIDE SYNTHETASE"/>
    <property type="match status" value="1"/>
</dbReference>
<evidence type="ECO:0000313" key="8">
    <source>
        <dbReference type="EMBL" id="PHU34305.1"/>
    </source>
</evidence>
<dbReference type="InterPro" id="IPR010071">
    <property type="entry name" value="AA_adenyl_dom"/>
</dbReference>
<reference evidence="8 9" key="2">
    <citation type="submission" date="2017-10" db="EMBL/GenBank/DDBJ databases">
        <authorList>
            <person name="Banno H."/>
            <person name="Chua N.-H."/>
        </authorList>
    </citation>
    <scope>NUCLEOTIDE SEQUENCE [LARGE SCALE GENOMIC DNA]</scope>
    <source>
        <strain evidence="8 9">JK626</strain>
    </source>
</reference>
<dbReference type="GO" id="GO:0005737">
    <property type="term" value="C:cytoplasm"/>
    <property type="evidence" value="ECO:0007669"/>
    <property type="project" value="TreeGrafter"/>
</dbReference>
<dbReference type="PROSITE" id="PS00455">
    <property type="entry name" value="AMP_BINDING"/>
    <property type="match status" value="1"/>
</dbReference>
<evidence type="ECO:0000256" key="3">
    <source>
        <dbReference type="ARBA" id="ARBA00022450"/>
    </source>
</evidence>
<dbReference type="GO" id="GO:0017000">
    <property type="term" value="P:antibiotic biosynthetic process"/>
    <property type="evidence" value="ECO:0007669"/>
    <property type="project" value="UniProtKB-KW"/>
</dbReference>
<dbReference type="PROSITE" id="PS50075">
    <property type="entry name" value="CARRIER"/>
    <property type="match status" value="2"/>
</dbReference>
<evidence type="ECO:0000259" key="7">
    <source>
        <dbReference type="PROSITE" id="PS50075"/>
    </source>
</evidence>
<dbReference type="GO" id="GO:0008610">
    <property type="term" value="P:lipid biosynthetic process"/>
    <property type="evidence" value="ECO:0007669"/>
    <property type="project" value="UniProtKB-ARBA"/>
</dbReference>
<dbReference type="CDD" id="cd19535">
    <property type="entry name" value="Cyc_NRPS"/>
    <property type="match status" value="1"/>
</dbReference>
<evidence type="ECO:0000256" key="1">
    <source>
        <dbReference type="ARBA" id="ARBA00001957"/>
    </source>
</evidence>
<evidence type="ECO:0000256" key="5">
    <source>
        <dbReference type="ARBA" id="ARBA00022598"/>
    </source>
</evidence>
<comment type="cofactor">
    <cofactor evidence="1">
        <name>pantetheine 4'-phosphate</name>
        <dbReference type="ChEBI" id="CHEBI:47942"/>
    </cofactor>
</comment>
<dbReference type="InterPro" id="IPR006162">
    <property type="entry name" value="Ppantetheine_attach_site"/>
</dbReference>
<dbReference type="Pfam" id="PF00550">
    <property type="entry name" value="PP-binding"/>
    <property type="match status" value="2"/>
</dbReference>
<dbReference type="InterPro" id="IPR001242">
    <property type="entry name" value="Condensation_dom"/>
</dbReference>
<keyword evidence="5" id="KW-0436">Ligase</keyword>